<proteinExistence type="predicted"/>
<organism evidence="1">
    <name type="scientific">Mesocestoides corti</name>
    <name type="common">Flatworm</name>
    <dbReference type="NCBI Taxonomy" id="53468"/>
    <lineage>
        <taxon>Eukaryota</taxon>
        <taxon>Metazoa</taxon>
        <taxon>Spiralia</taxon>
        <taxon>Lophotrochozoa</taxon>
        <taxon>Platyhelminthes</taxon>
        <taxon>Cestoda</taxon>
        <taxon>Eucestoda</taxon>
        <taxon>Cyclophyllidea</taxon>
        <taxon>Mesocestoididae</taxon>
        <taxon>Mesocestoides</taxon>
    </lineage>
</organism>
<protein>
    <submittedName>
        <fullName evidence="1">Uncharacterized protein</fullName>
    </submittedName>
</protein>
<accession>A0A5K3FVG0</accession>
<name>A0A5K3FVG0_MESCO</name>
<evidence type="ECO:0000313" key="1">
    <source>
        <dbReference type="WBParaSite" id="MCU_010371-RA"/>
    </source>
</evidence>
<reference evidence="1" key="1">
    <citation type="submission" date="2019-11" db="UniProtKB">
        <authorList>
            <consortium name="WormBaseParasite"/>
        </authorList>
    </citation>
    <scope>IDENTIFICATION</scope>
</reference>
<dbReference type="WBParaSite" id="MCU_010371-RA">
    <property type="protein sequence ID" value="MCU_010371-RA"/>
    <property type="gene ID" value="MCU_010371"/>
</dbReference>
<dbReference type="AlphaFoldDB" id="A0A5K3FVG0"/>
<sequence length="54" mass="6273">MGTKRELVATQTIWQASGLYGMFLQLLWKRKKCFFCDFSTPNHTHAHALFTVIV</sequence>